<dbReference type="CDD" id="cd06259">
    <property type="entry name" value="YdcF-like"/>
    <property type="match status" value="1"/>
</dbReference>
<dbReference type="InterPro" id="IPR014729">
    <property type="entry name" value="Rossmann-like_a/b/a_fold"/>
</dbReference>
<protein>
    <submittedName>
        <fullName evidence="2">YdcF family protein</fullName>
    </submittedName>
</protein>
<dbReference type="PANTHER" id="PTHR30336">
    <property type="entry name" value="INNER MEMBRANE PROTEIN, PROBABLE PERMEASE"/>
    <property type="match status" value="1"/>
</dbReference>
<dbReference type="PANTHER" id="PTHR30336:SF20">
    <property type="entry name" value="DUF218 DOMAIN-CONTAINING PROTEIN"/>
    <property type="match status" value="1"/>
</dbReference>
<dbReference type="InterPro" id="IPR051599">
    <property type="entry name" value="Cell_Envelope_Assoc"/>
</dbReference>
<comment type="caution">
    <text evidence="2">The sequence shown here is derived from an EMBL/GenBank/DDBJ whole genome shotgun (WGS) entry which is preliminary data.</text>
</comment>
<reference evidence="2 3" key="1">
    <citation type="journal article" date="2020" name="ISME J.">
        <title>Comparative genomics reveals insights into cyanobacterial evolution and habitat adaptation.</title>
        <authorList>
            <person name="Chen M.Y."/>
            <person name="Teng W.K."/>
            <person name="Zhao L."/>
            <person name="Hu C.X."/>
            <person name="Zhou Y.K."/>
            <person name="Han B.P."/>
            <person name="Song L.R."/>
            <person name="Shu W.S."/>
        </authorList>
    </citation>
    <scope>NUCLEOTIDE SEQUENCE [LARGE SCALE GENOMIC DNA]</scope>
    <source>
        <strain evidence="2 3">FACHB-288</strain>
    </source>
</reference>
<dbReference type="Proteomes" id="UP000658514">
    <property type="component" value="Unassembled WGS sequence"/>
</dbReference>
<dbReference type="Gene3D" id="3.40.50.620">
    <property type="entry name" value="HUPs"/>
    <property type="match status" value="1"/>
</dbReference>
<gene>
    <name evidence="2" type="ORF">H6G24_00075</name>
</gene>
<dbReference type="Pfam" id="PF02698">
    <property type="entry name" value="DUF218"/>
    <property type="match status" value="1"/>
</dbReference>
<dbReference type="InterPro" id="IPR003848">
    <property type="entry name" value="DUF218"/>
</dbReference>
<evidence type="ECO:0000259" key="1">
    <source>
        <dbReference type="Pfam" id="PF02698"/>
    </source>
</evidence>
<sequence>MIVVLLSVIPLRIAIASYQAPYPQAILTLGGGSEREKFTAQFAQKHPNLEIWVSSGIPPKQARDIFHNADIPNSRLHLDYRAVDTVTNFTSLVSNFKQHQIHHLYLITSNYHMPRAKTIAIIVLGSQGITFTPVSIFSNKPQESIFHILRDSGRSVLWIITGRTGASFKP</sequence>
<keyword evidence="3" id="KW-1185">Reference proteome</keyword>
<dbReference type="RefSeq" id="WP_190538439.1">
    <property type="nucleotide sequence ID" value="NZ_CAWPNO010000001.1"/>
</dbReference>
<evidence type="ECO:0000313" key="3">
    <source>
        <dbReference type="Proteomes" id="UP000658514"/>
    </source>
</evidence>
<feature type="domain" description="DUF218" evidence="1">
    <location>
        <begin position="24"/>
        <end position="134"/>
    </location>
</feature>
<organism evidence="2 3">
    <name type="scientific">Calothrix parietina FACHB-288</name>
    <dbReference type="NCBI Taxonomy" id="2692896"/>
    <lineage>
        <taxon>Bacteria</taxon>
        <taxon>Bacillati</taxon>
        <taxon>Cyanobacteriota</taxon>
        <taxon>Cyanophyceae</taxon>
        <taxon>Nostocales</taxon>
        <taxon>Calotrichaceae</taxon>
        <taxon>Calothrix</taxon>
    </lineage>
</organism>
<proteinExistence type="predicted"/>
<name>A0ABR8A1S6_9CYAN</name>
<evidence type="ECO:0000313" key="2">
    <source>
        <dbReference type="EMBL" id="MBD2193891.1"/>
    </source>
</evidence>
<dbReference type="EMBL" id="JACJQH010000001">
    <property type="protein sequence ID" value="MBD2193891.1"/>
    <property type="molecule type" value="Genomic_DNA"/>
</dbReference>
<accession>A0ABR8A1S6</accession>